<protein>
    <submittedName>
        <fullName evidence="3">DUF302 domain-containing protein</fullName>
    </submittedName>
</protein>
<organism evidence="2 3">
    <name type="scientific">Meloidogyne hapla</name>
    <name type="common">Root-knot nematode worm</name>
    <dbReference type="NCBI Taxonomy" id="6305"/>
    <lineage>
        <taxon>Eukaryota</taxon>
        <taxon>Metazoa</taxon>
        <taxon>Ecdysozoa</taxon>
        <taxon>Nematoda</taxon>
        <taxon>Chromadorea</taxon>
        <taxon>Rhabditida</taxon>
        <taxon>Tylenchina</taxon>
        <taxon>Tylenchomorpha</taxon>
        <taxon>Tylenchoidea</taxon>
        <taxon>Meloidogynidae</taxon>
        <taxon>Meloidogyninae</taxon>
        <taxon>Meloidogyne</taxon>
    </lineage>
</organism>
<proteinExistence type="predicted"/>
<keyword evidence="1" id="KW-0732">Signal</keyword>
<evidence type="ECO:0000256" key="1">
    <source>
        <dbReference type="SAM" id="SignalP"/>
    </source>
</evidence>
<name>A0A1I8BHJ2_MELHA</name>
<feature type="chain" id="PRO_5009315819" evidence="1">
    <location>
        <begin position="19"/>
        <end position="163"/>
    </location>
</feature>
<dbReference type="WBParaSite" id="MhA1_Contig2531.frz3.gene2">
    <property type="protein sequence ID" value="MhA1_Contig2531.frz3.gene2"/>
    <property type="gene ID" value="MhA1_Contig2531.frz3.gene2"/>
</dbReference>
<dbReference type="Proteomes" id="UP000095281">
    <property type="component" value="Unplaced"/>
</dbReference>
<evidence type="ECO:0000313" key="2">
    <source>
        <dbReference type="Proteomes" id="UP000095281"/>
    </source>
</evidence>
<accession>A0A1I8BHJ2</accession>
<evidence type="ECO:0000313" key="3">
    <source>
        <dbReference type="WBParaSite" id="MhA1_Contig2531.frz3.gene2"/>
    </source>
</evidence>
<keyword evidence="2" id="KW-1185">Reference proteome</keyword>
<sequence>MAFMFIVLVTKFFWNLFDKNVTNNQSFKEVLIENANKSMDDQTIDLIEVLSENLIEDPIEVHTINNNSVSIKIVVIAQNDCKDVDFLNEIDNIGLSLGTLKLEPIFGLDRVPGMIQSLVDKNNIKYKPSNECRYFYRILDMALFKYTIKIIGQTIADVFGLEK</sequence>
<reference evidence="3" key="1">
    <citation type="submission" date="2016-11" db="UniProtKB">
        <authorList>
            <consortium name="WormBaseParasite"/>
        </authorList>
    </citation>
    <scope>IDENTIFICATION</scope>
</reference>
<feature type="signal peptide" evidence="1">
    <location>
        <begin position="1"/>
        <end position="18"/>
    </location>
</feature>
<dbReference type="AlphaFoldDB" id="A0A1I8BHJ2"/>